<gene>
    <name evidence="5" type="ORF">ODALV1_LOCUS9462</name>
</gene>
<comment type="similarity">
    <text evidence="1">Belongs to the bacterial ribosomal protein bL36 family.</text>
</comment>
<keyword evidence="2" id="KW-0689">Ribosomal protein</keyword>
<evidence type="ECO:0000256" key="1">
    <source>
        <dbReference type="ARBA" id="ARBA00007645"/>
    </source>
</evidence>
<comment type="caution">
    <text evidence="5">The sequence shown here is derived from an EMBL/GenBank/DDBJ whole genome shotgun (WGS) entry which is preliminary data.</text>
</comment>
<accession>A0ABP1QF51</accession>
<evidence type="ECO:0000313" key="5">
    <source>
        <dbReference type="EMBL" id="CAL8096832.1"/>
    </source>
</evidence>
<dbReference type="EMBL" id="CAXLJM020000028">
    <property type="protein sequence ID" value="CAL8096832.1"/>
    <property type="molecule type" value="Genomic_DNA"/>
</dbReference>
<dbReference type="Proteomes" id="UP001642540">
    <property type="component" value="Unassembled WGS sequence"/>
</dbReference>
<dbReference type="Pfam" id="PF00444">
    <property type="entry name" value="Ribosomal_L36"/>
    <property type="match status" value="1"/>
</dbReference>
<dbReference type="InterPro" id="IPR035977">
    <property type="entry name" value="Ribosomal_bL36_sp"/>
</dbReference>
<organism evidence="5 6">
    <name type="scientific">Orchesella dallaii</name>
    <dbReference type="NCBI Taxonomy" id="48710"/>
    <lineage>
        <taxon>Eukaryota</taxon>
        <taxon>Metazoa</taxon>
        <taxon>Ecdysozoa</taxon>
        <taxon>Arthropoda</taxon>
        <taxon>Hexapoda</taxon>
        <taxon>Collembola</taxon>
        <taxon>Entomobryomorpha</taxon>
        <taxon>Entomobryoidea</taxon>
        <taxon>Orchesellidae</taxon>
        <taxon>Orchesellinae</taxon>
        <taxon>Orchesella</taxon>
    </lineage>
</organism>
<proteinExistence type="inferred from homology"/>
<dbReference type="InterPro" id="IPR000473">
    <property type="entry name" value="Ribosomal_bL36"/>
</dbReference>
<evidence type="ECO:0000256" key="3">
    <source>
        <dbReference type="ARBA" id="ARBA00023274"/>
    </source>
</evidence>
<keyword evidence="3" id="KW-0687">Ribonucleoprotein</keyword>
<evidence type="ECO:0000313" key="6">
    <source>
        <dbReference type="Proteomes" id="UP001642540"/>
    </source>
</evidence>
<keyword evidence="6" id="KW-1185">Reference proteome</keyword>
<reference evidence="5 6" key="1">
    <citation type="submission" date="2024-08" db="EMBL/GenBank/DDBJ databases">
        <authorList>
            <person name="Cucini C."/>
            <person name="Frati F."/>
        </authorList>
    </citation>
    <scope>NUCLEOTIDE SEQUENCE [LARGE SCALE GENOMIC DNA]</scope>
</reference>
<name>A0ABP1QF51_9HEXA</name>
<sequence length="176" mass="20204">MWKVPWNFSIFRISKDLYPGINRNISDPSLVSGLSRSSSLTTCRCTNKNDVAVQKVIFTRNYTTMQPSFLMNTTRAPSWKVCSILSPSLSMPLFGNITGKQEGDSSIVAGTYIQSRGLKYKGRVRRRCKDCFMIWINGNLWNLCKTHQRHKAILKPPYWANQRILTHATMAPKRAW</sequence>
<protein>
    <recommendedName>
        <fullName evidence="4">39S ribosomal protein L36, mitochondrial</fullName>
    </recommendedName>
</protein>
<dbReference type="SUPFAM" id="SSF57840">
    <property type="entry name" value="Ribosomal protein L36"/>
    <property type="match status" value="1"/>
</dbReference>
<evidence type="ECO:0000256" key="2">
    <source>
        <dbReference type="ARBA" id="ARBA00022980"/>
    </source>
</evidence>
<evidence type="ECO:0000256" key="4">
    <source>
        <dbReference type="ARBA" id="ARBA00035411"/>
    </source>
</evidence>